<gene>
    <name evidence="2" type="ORF">Ciccas_008443</name>
</gene>
<keyword evidence="3" id="KW-1185">Reference proteome</keyword>
<organism evidence="2 3">
    <name type="scientific">Cichlidogyrus casuarinus</name>
    <dbReference type="NCBI Taxonomy" id="1844966"/>
    <lineage>
        <taxon>Eukaryota</taxon>
        <taxon>Metazoa</taxon>
        <taxon>Spiralia</taxon>
        <taxon>Lophotrochozoa</taxon>
        <taxon>Platyhelminthes</taxon>
        <taxon>Monogenea</taxon>
        <taxon>Monopisthocotylea</taxon>
        <taxon>Dactylogyridea</taxon>
        <taxon>Ancyrocephalidae</taxon>
        <taxon>Cichlidogyrus</taxon>
    </lineage>
</organism>
<feature type="compositionally biased region" description="Basic and acidic residues" evidence="1">
    <location>
        <begin position="782"/>
        <end position="797"/>
    </location>
</feature>
<evidence type="ECO:0000313" key="3">
    <source>
        <dbReference type="Proteomes" id="UP001626550"/>
    </source>
</evidence>
<feature type="compositionally biased region" description="Basic and acidic residues" evidence="1">
    <location>
        <begin position="338"/>
        <end position="366"/>
    </location>
</feature>
<feature type="compositionally biased region" description="Basic and acidic residues" evidence="1">
    <location>
        <begin position="430"/>
        <end position="447"/>
    </location>
</feature>
<proteinExistence type="predicted"/>
<dbReference type="AlphaFoldDB" id="A0ABD2Q1E9"/>
<feature type="compositionally biased region" description="Basic and acidic residues" evidence="1">
    <location>
        <begin position="628"/>
        <end position="673"/>
    </location>
</feature>
<feature type="compositionally biased region" description="Basic and acidic residues" evidence="1">
    <location>
        <begin position="546"/>
        <end position="614"/>
    </location>
</feature>
<feature type="region of interest" description="Disordered" evidence="1">
    <location>
        <begin position="120"/>
        <end position="150"/>
    </location>
</feature>
<feature type="compositionally biased region" description="Polar residues" evidence="1">
    <location>
        <begin position="126"/>
        <end position="148"/>
    </location>
</feature>
<dbReference type="Proteomes" id="UP001626550">
    <property type="component" value="Unassembled WGS sequence"/>
</dbReference>
<accession>A0ABD2Q1E9</accession>
<reference evidence="2 3" key="1">
    <citation type="submission" date="2024-11" db="EMBL/GenBank/DDBJ databases">
        <title>Adaptive evolution of stress response genes in parasites aligns with host niche diversity.</title>
        <authorList>
            <person name="Hahn C."/>
            <person name="Resl P."/>
        </authorList>
    </citation>
    <scope>NUCLEOTIDE SEQUENCE [LARGE SCALE GENOMIC DNA]</scope>
    <source>
        <strain evidence="2">EGGRZ-B1_66</strain>
        <tissue evidence="2">Body</tissue>
    </source>
</reference>
<feature type="region of interest" description="Disordered" evidence="1">
    <location>
        <begin position="923"/>
        <end position="974"/>
    </location>
</feature>
<sequence>MGEGRLPSLNEALTSDQGPGAPLSSNRVFTWWNNHRGQGQNQELTRTQPSYNTEFYSPFTLYQPQVIPLERPGLRTPEIVTTYPISRYSGNYSGKQAVGSNSQNESTKSKVDTISIERPVERNNNKRSGNQAKQILQTRNPPNPSTESVVEPVSGAYDYYGTANVDRQSLSSVLRMTGSMKSIYTPNSNRYRYNTLPLGNFEAGHEPITITPIRPVQKQQGEFGIIQRIIRPVSPQSEFSQGRLHRIRQKIAKPSIVVKNKINELKSKNIAETESDTRTKPNFVDRPVPKPQDNEPKSERESDTDPIPEPDPEPNPNASSKLDPEPQPDPKPNMETISKPDTESESDPKIDPEPNPKQDEKAKLESNKNLNGLDNEGAQKPADPKPTKLKPLPRRDRVSKPVKVPSGEPAPVPTHRNLKPLPKVQPTKSNELKDIQIEEPNKGKDNKQSQASDEAEKKDEKKENTEKQEVKKKPIENHGGSKGKETTAEDFLSEKQPDRKMKDTKDMNGEKKDFGQKKSTPIENDSEQNATPEKKIDSEQNASTKRKGDPKKQKKDSKTKNDSKQRKSKDKKDSKKNKKNIEDDPKQNVDKESKEEMPKGTDKDSANDKEERSSKKNSIFRSKTKGPKVSENDSKQKVPEDGSKGERDSRKKSDLKKKDDTKQKNPEESSKNEKKSKKKKKNVKDDPKQNSDKESKGEMSKGAKNESSKDKEEKSSKKKSISEAKNKGPEVSGNNLDLKIPEDDSKGGKDSKKKSDLNKIDDAKQKDDKGSKGESSDETENESSKDKGEGSSERKSIPEGIIKKYSNNDNGIKNKTREKVVDVLPAAGRAELDNMQDILNQRLQHTRKALDAYSNVEHEKQRREHLKDETEVENMPKTDLHLNVPDMLRCIKKFEKQKETVRLKKKKEDGFEKLTVVKYNPKKIPANQSVEPEKFEPTKETVQVENDDMANPEDGYSEKNVSDVLKEEEQEDDD</sequence>
<feature type="compositionally biased region" description="Basic and acidic residues" evidence="1">
    <location>
        <begin position="739"/>
        <end position="775"/>
    </location>
</feature>
<name>A0ABD2Q1E9_9PLAT</name>
<feature type="compositionally biased region" description="Basic and acidic residues" evidence="1">
    <location>
        <begin position="683"/>
        <end position="728"/>
    </location>
</feature>
<evidence type="ECO:0000256" key="1">
    <source>
        <dbReference type="SAM" id="MobiDB-lite"/>
    </source>
</evidence>
<feature type="region of interest" description="Disordered" evidence="1">
    <location>
        <begin position="1"/>
        <end position="27"/>
    </location>
</feature>
<feature type="region of interest" description="Disordered" evidence="1">
    <location>
        <begin position="269"/>
        <end position="816"/>
    </location>
</feature>
<feature type="compositionally biased region" description="Polar residues" evidence="1">
    <location>
        <begin position="517"/>
        <end position="531"/>
    </location>
</feature>
<feature type="compositionally biased region" description="Basic and acidic residues" evidence="1">
    <location>
        <begin position="269"/>
        <end position="279"/>
    </location>
</feature>
<feature type="region of interest" description="Disordered" evidence="1">
    <location>
        <begin position="856"/>
        <end position="879"/>
    </location>
</feature>
<dbReference type="EMBL" id="JBJKFK010001492">
    <property type="protein sequence ID" value="KAL3312957.1"/>
    <property type="molecule type" value="Genomic_DNA"/>
</dbReference>
<feature type="compositionally biased region" description="Basic and acidic residues" evidence="1">
    <location>
        <begin position="956"/>
        <end position="967"/>
    </location>
</feature>
<feature type="compositionally biased region" description="Basic and acidic residues" evidence="1">
    <location>
        <begin position="292"/>
        <end position="303"/>
    </location>
</feature>
<feature type="compositionally biased region" description="Basic and acidic residues" evidence="1">
    <location>
        <begin position="482"/>
        <end position="516"/>
    </location>
</feature>
<feature type="compositionally biased region" description="Basic and acidic residues" evidence="1">
    <location>
        <begin position="454"/>
        <end position="476"/>
    </location>
</feature>
<evidence type="ECO:0000313" key="2">
    <source>
        <dbReference type="EMBL" id="KAL3312957.1"/>
    </source>
</evidence>
<comment type="caution">
    <text evidence="2">The sequence shown here is derived from an EMBL/GenBank/DDBJ whole genome shotgun (WGS) entry which is preliminary data.</text>
</comment>
<feature type="compositionally biased region" description="Polar residues" evidence="1">
    <location>
        <begin position="11"/>
        <end position="27"/>
    </location>
</feature>
<protein>
    <submittedName>
        <fullName evidence="2">Uncharacterized protein</fullName>
    </submittedName>
</protein>